<protein>
    <submittedName>
        <fullName evidence="7">Lichenan operon transcriptional antiterminator</fullName>
    </submittedName>
</protein>
<evidence type="ECO:0000259" key="6">
    <source>
        <dbReference type="PROSITE" id="PS51372"/>
    </source>
</evidence>
<evidence type="ECO:0000313" key="7">
    <source>
        <dbReference type="EMBL" id="MDQ0360292.1"/>
    </source>
</evidence>
<dbReference type="PROSITE" id="PS51372">
    <property type="entry name" value="PRD_2"/>
    <property type="match status" value="2"/>
</dbReference>
<dbReference type="InterPro" id="IPR007737">
    <property type="entry name" value="Mga_HTH"/>
</dbReference>
<evidence type="ECO:0000313" key="8">
    <source>
        <dbReference type="Proteomes" id="UP001230220"/>
    </source>
</evidence>
<dbReference type="Pfam" id="PF05043">
    <property type="entry name" value="Mga"/>
    <property type="match status" value="1"/>
</dbReference>
<dbReference type="EMBL" id="JAUSUR010000001">
    <property type="protein sequence ID" value="MDQ0360292.1"/>
    <property type="molecule type" value="Genomic_DNA"/>
</dbReference>
<dbReference type="PROSITE" id="PS51094">
    <property type="entry name" value="PTS_EIIA_TYPE_2"/>
    <property type="match status" value="1"/>
</dbReference>
<dbReference type="Gene3D" id="3.40.930.10">
    <property type="entry name" value="Mannitol-specific EII, Chain A"/>
    <property type="match status" value="1"/>
</dbReference>
<dbReference type="Gene3D" id="1.10.10.10">
    <property type="entry name" value="Winged helix-like DNA-binding domain superfamily/Winged helix DNA-binding domain"/>
    <property type="match status" value="2"/>
</dbReference>
<dbReference type="InterPro" id="IPR036388">
    <property type="entry name" value="WH-like_DNA-bd_sf"/>
</dbReference>
<accession>A0ABU0E077</accession>
<evidence type="ECO:0000256" key="4">
    <source>
        <dbReference type="ARBA" id="ARBA00023163"/>
    </source>
</evidence>
<feature type="domain" description="PRD" evidence="6">
    <location>
        <begin position="165"/>
        <end position="274"/>
    </location>
</feature>
<dbReference type="Proteomes" id="UP001230220">
    <property type="component" value="Unassembled WGS sequence"/>
</dbReference>
<gene>
    <name evidence="7" type="ORF">J2S15_001023</name>
</gene>
<evidence type="ECO:0000256" key="3">
    <source>
        <dbReference type="ARBA" id="ARBA00023159"/>
    </source>
</evidence>
<dbReference type="InterPro" id="IPR002178">
    <property type="entry name" value="PTS_EIIA_type-2_dom"/>
</dbReference>
<keyword evidence="2" id="KW-0805">Transcription regulation</keyword>
<comment type="caution">
    <text evidence="7">The sequence shown here is derived from an EMBL/GenBank/DDBJ whole genome shotgun (WGS) entry which is preliminary data.</text>
</comment>
<reference evidence="7 8" key="1">
    <citation type="submission" date="2023-07" db="EMBL/GenBank/DDBJ databases">
        <title>Genomic Encyclopedia of Type Strains, Phase IV (KMG-IV): sequencing the most valuable type-strain genomes for metagenomic binning, comparative biology and taxonomic classification.</title>
        <authorList>
            <person name="Goeker M."/>
        </authorList>
    </citation>
    <scope>NUCLEOTIDE SEQUENCE [LARGE SCALE GENOMIC DNA]</scope>
    <source>
        <strain evidence="7 8">DSM 16784</strain>
    </source>
</reference>
<dbReference type="Pfam" id="PF00359">
    <property type="entry name" value="PTS_EIIA_2"/>
    <property type="match status" value="1"/>
</dbReference>
<dbReference type="InterPro" id="IPR050661">
    <property type="entry name" value="BglG_antiterminators"/>
</dbReference>
<feature type="domain" description="PRD" evidence="6">
    <location>
        <begin position="283"/>
        <end position="389"/>
    </location>
</feature>
<evidence type="ECO:0000259" key="5">
    <source>
        <dbReference type="PROSITE" id="PS51094"/>
    </source>
</evidence>
<dbReference type="InterPro" id="IPR011608">
    <property type="entry name" value="PRD"/>
</dbReference>
<name>A0ABU0E077_9FIRM</name>
<feature type="domain" description="PTS EIIA type-2" evidence="5">
    <location>
        <begin position="490"/>
        <end position="629"/>
    </location>
</feature>
<dbReference type="RefSeq" id="WP_307406071.1">
    <property type="nucleotide sequence ID" value="NZ_JAUSUR010000001.1"/>
</dbReference>
<dbReference type="PANTHER" id="PTHR30185:SF13">
    <property type="entry name" value="LICABCH OPERON REGULATOR-RELATED"/>
    <property type="match status" value="1"/>
</dbReference>
<dbReference type="InterPro" id="IPR036634">
    <property type="entry name" value="PRD_sf"/>
</dbReference>
<proteinExistence type="predicted"/>
<keyword evidence="8" id="KW-1185">Reference proteome</keyword>
<sequence length="631" mass="73791">MLTKRDILNYLNNSNSQPLTTKSIAAHFRVTPRTIQNYLRDIKEEYKDCIEISKQGIVVKKKLELQQDNPVPLTYQERKSYILRKLLVNDTSIDLNDLADELCISEVTLQNEIKRIRRSLEQYVLTLKTKNNQLFITGLTKNKKRLMIQLIYNEADNSLVSLTTLNDIFQNYDAKEIREIIIQKLNEKHFFIDEYSLINLLLHVLIAMDQSQSLQNISYDEVNSDFIELNRHFVSIIDELCQTLEDIYDIKFSSSNRYQFTLLLMTRAVRNKEINEIETVKLSVSKDIINLVQEIIDQIYKNFDIDLNINEFIIAFSIHIKNMLIRLRENVSIHNPLLYSIKLTSPFIYDIAVYICNIISKQQNVEVYDDEVAYIALHIGARIEELNNTREKLKATLICPQYYSYYNNQLKKIEAHFHDDIMIDYILTNPTELNFTQSDIIISTIPITDINNSVVISNFFNDNDKEIISELIKRVKKQRSKDKITKMLKKLFHKDLFIMNAQYKSKNSAIHKMGNLLMEKGYVSDEFIDKMLERENISPTNFGMIAIPHPIDYYTKKTVIEVAILKEPIDWGNTSVKIIFMFSISKLDFSNFSDVFSFLASTCSDDTNLDSLVNCKSYEEFMTTILNLYSL</sequence>
<dbReference type="Gene3D" id="1.10.1790.10">
    <property type="entry name" value="PRD domain"/>
    <property type="match status" value="1"/>
</dbReference>
<dbReference type="PANTHER" id="PTHR30185">
    <property type="entry name" value="CRYPTIC BETA-GLUCOSIDE BGL OPERON ANTITERMINATOR"/>
    <property type="match status" value="1"/>
</dbReference>
<organism evidence="7 8">
    <name type="scientific">Breznakia pachnodae</name>
    <dbReference type="NCBI Taxonomy" id="265178"/>
    <lineage>
        <taxon>Bacteria</taxon>
        <taxon>Bacillati</taxon>
        <taxon>Bacillota</taxon>
        <taxon>Erysipelotrichia</taxon>
        <taxon>Erysipelotrichales</taxon>
        <taxon>Erysipelotrichaceae</taxon>
        <taxon>Breznakia</taxon>
    </lineage>
</organism>
<keyword evidence="4" id="KW-0804">Transcription</keyword>
<evidence type="ECO:0000256" key="1">
    <source>
        <dbReference type="ARBA" id="ARBA00022737"/>
    </source>
</evidence>
<dbReference type="SUPFAM" id="SSF55804">
    <property type="entry name" value="Phoshotransferase/anion transport protein"/>
    <property type="match status" value="1"/>
</dbReference>
<keyword evidence="3" id="KW-0010">Activator</keyword>
<dbReference type="CDD" id="cd00211">
    <property type="entry name" value="PTS_IIA_fru"/>
    <property type="match status" value="1"/>
</dbReference>
<dbReference type="SUPFAM" id="SSF63520">
    <property type="entry name" value="PTS-regulatory domain, PRD"/>
    <property type="match status" value="1"/>
</dbReference>
<dbReference type="InterPro" id="IPR016152">
    <property type="entry name" value="PTrfase/Anion_transptr"/>
</dbReference>
<keyword evidence="1" id="KW-0677">Repeat</keyword>
<evidence type="ECO:0000256" key="2">
    <source>
        <dbReference type="ARBA" id="ARBA00023015"/>
    </source>
</evidence>
<dbReference type="Pfam" id="PF00874">
    <property type="entry name" value="PRD"/>
    <property type="match status" value="1"/>
</dbReference>